<evidence type="ECO:0000256" key="4">
    <source>
        <dbReference type="ARBA" id="ARBA00023186"/>
    </source>
</evidence>
<protein>
    <submittedName>
        <fullName evidence="7">Ribosome maturation factor RimM</fullName>
    </submittedName>
</protein>
<dbReference type="InterPro" id="IPR009000">
    <property type="entry name" value="Transl_B-barrel_sf"/>
</dbReference>
<proteinExistence type="inferred from homology"/>
<evidence type="ECO:0000256" key="3">
    <source>
        <dbReference type="ARBA" id="ARBA00022552"/>
    </source>
</evidence>
<keyword evidence="3" id="KW-0698">rRNA processing</keyword>
<dbReference type="InterPro" id="IPR002676">
    <property type="entry name" value="RimM_N"/>
</dbReference>
<keyword evidence="2" id="KW-0690">Ribosome biogenesis</keyword>
<dbReference type="EMBL" id="UOYP01000089">
    <property type="protein sequence ID" value="VAY87218.1"/>
    <property type="molecule type" value="Genomic_DNA"/>
</dbReference>
<dbReference type="PANTHER" id="PTHR33692:SF1">
    <property type="entry name" value="RIBOSOME MATURATION FACTOR RIMM"/>
    <property type="match status" value="1"/>
</dbReference>
<dbReference type="AlphaFoldDB" id="A0A3P3ZM75"/>
<evidence type="ECO:0000259" key="5">
    <source>
        <dbReference type="Pfam" id="PF01782"/>
    </source>
</evidence>
<dbReference type="SUPFAM" id="SSF50346">
    <property type="entry name" value="PRC-barrel domain"/>
    <property type="match status" value="1"/>
</dbReference>
<dbReference type="NCBIfam" id="TIGR02273">
    <property type="entry name" value="16S_RimM"/>
    <property type="match status" value="1"/>
</dbReference>
<evidence type="ECO:0000313" key="7">
    <source>
        <dbReference type="EMBL" id="VAY87218.1"/>
    </source>
</evidence>
<organism evidence="7">
    <name type="scientific">mine drainage metagenome</name>
    <dbReference type="NCBI Taxonomy" id="410659"/>
    <lineage>
        <taxon>unclassified sequences</taxon>
        <taxon>metagenomes</taxon>
        <taxon>ecological metagenomes</taxon>
    </lineage>
</organism>
<dbReference type="InterPro" id="IPR011961">
    <property type="entry name" value="RimM"/>
</dbReference>
<dbReference type="Gene3D" id="2.30.30.240">
    <property type="entry name" value="PRC-barrel domain"/>
    <property type="match status" value="1"/>
</dbReference>
<dbReference type="Pfam" id="PF24986">
    <property type="entry name" value="PRC_RimM"/>
    <property type="match status" value="1"/>
</dbReference>
<dbReference type="Gene3D" id="2.40.30.60">
    <property type="entry name" value="RimM"/>
    <property type="match status" value="1"/>
</dbReference>
<sequence length="173" mass="19416">MSERKLSLPEWVVMGRIGTPFGVKGWVRVHTYSESLDSLSHYAEWGLGKEGQYQRYRLVDWQVQGGGLVASLEGVTDRSQAELLRGFEVVVPHRELPALEPGEFYWSDLVGMSVLNRAGETLGIVKELLETGAHPVLVVRSGERERLIPFVSPLLQEVRLAEGVIQVDWGLDY</sequence>
<keyword evidence="1" id="KW-0963">Cytoplasm</keyword>
<feature type="domain" description="Ribosome maturation factor RimM PRC barrel" evidence="6">
    <location>
        <begin position="106"/>
        <end position="169"/>
    </location>
</feature>
<accession>A0A3P3ZM75</accession>
<evidence type="ECO:0000256" key="2">
    <source>
        <dbReference type="ARBA" id="ARBA00022517"/>
    </source>
</evidence>
<evidence type="ECO:0000259" key="6">
    <source>
        <dbReference type="Pfam" id="PF24986"/>
    </source>
</evidence>
<name>A0A3P3ZM75_9ZZZZ</name>
<reference evidence="7" key="1">
    <citation type="submission" date="2018-10" db="EMBL/GenBank/DDBJ databases">
        <authorList>
            <person name="Plewniak F."/>
        </authorList>
    </citation>
    <scope>NUCLEOTIDE SEQUENCE</scope>
</reference>
<gene>
    <name evidence="7" type="primary">rimM</name>
    <name evidence="7" type="ORF">CARN8_1790012</name>
</gene>
<dbReference type="GO" id="GO:0006364">
    <property type="term" value="P:rRNA processing"/>
    <property type="evidence" value="ECO:0007669"/>
    <property type="project" value="UniProtKB-KW"/>
</dbReference>
<dbReference type="HAMAP" id="MF_00014">
    <property type="entry name" value="Ribosome_mat_RimM"/>
    <property type="match status" value="1"/>
</dbReference>
<dbReference type="PANTHER" id="PTHR33692">
    <property type="entry name" value="RIBOSOME MATURATION FACTOR RIMM"/>
    <property type="match status" value="1"/>
</dbReference>
<keyword evidence="4" id="KW-0143">Chaperone</keyword>
<dbReference type="GO" id="GO:0043022">
    <property type="term" value="F:ribosome binding"/>
    <property type="evidence" value="ECO:0007669"/>
    <property type="project" value="InterPro"/>
</dbReference>
<dbReference type="SUPFAM" id="SSF50447">
    <property type="entry name" value="Translation proteins"/>
    <property type="match status" value="1"/>
</dbReference>
<dbReference type="InterPro" id="IPR056792">
    <property type="entry name" value="PRC_RimM"/>
</dbReference>
<dbReference type="InterPro" id="IPR011033">
    <property type="entry name" value="PRC_barrel-like_sf"/>
</dbReference>
<dbReference type="GO" id="GO:0005840">
    <property type="term" value="C:ribosome"/>
    <property type="evidence" value="ECO:0007669"/>
    <property type="project" value="InterPro"/>
</dbReference>
<dbReference type="InterPro" id="IPR036976">
    <property type="entry name" value="RimM_N_sf"/>
</dbReference>
<feature type="domain" description="RimM N-terminal" evidence="5">
    <location>
        <begin position="13"/>
        <end position="94"/>
    </location>
</feature>
<evidence type="ECO:0000256" key="1">
    <source>
        <dbReference type="ARBA" id="ARBA00022490"/>
    </source>
</evidence>
<dbReference type="Pfam" id="PF01782">
    <property type="entry name" value="RimM"/>
    <property type="match status" value="1"/>
</dbReference>